<gene>
    <name evidence="1" type="ORF">CANTEDRAFT_97291</name>
</gene>
<keyword evidence="2" id="KW-1185">Reference proteome</keyword>
<proteinExistence type="predicted"/>
<dbReference type="PANTHER" id="PTHR12652:SF25">
    <property type="entry name" value="MICROBODY (PEROXISOME) PROLIFERATION PROTEIN PEROXIN 11C (EUROFUNG)"/>
    <property type="match status" value="1"/>
</dbReference>
<dbReference type="HOGENOM" id="CLU_082765_0_0_1"/>
<dbReference type="OrthoDB" id="421393at2759"/>
<protein>
    <submittedName>
        <fullName evidence="1">Uncharacterized protein</fullName>
    </submittedName>
</protein>
<organism evidence="2">
    <name type="scientific">Candida tenuis (strain ATCC 10573 / BCRC 21748 / CBS 615 / JCM 9827 / NBRC 10315 / NRRL Y-1498 / VKM Y-70)</name>
    <name type="common">Yeast</name>
    <name type="synonym">Yamadazyma tenuis</name>
    <dbReference type="NCBI Taxonomy" id="590646"/>
    <lineage>
        <taxon>Eukaryota</taxon>
        <taxon>Fungi</taxon>
        <taxon>Dikarya</taxon>
        <taxon>Ascomycota</taxon>
        <taxon>Saccharomycotina</taxon>
        <taxon>Pichiomycetes</taxon>
        <taxon>Debaryomycetaceae</taxon>
        <taxon>Yamadazyma</taxon>
    </lineage>
</organism>
<reference evidence="1 2" key="1">
    <citation type="journal article" date="2011" name="Proc. Natl. Acad. Sci. U.S.A.">
        <title>Comparative genomics of xylose-fermenting fungi for enhanced biofuel production.</title>
        <authorList>
            <person name="Wohlbach D.J."/>
            <person name="Kuo A."/>
            <person name="Sato T.K."/>
            <person name="Potts K.M."/>
            <person name="Salamov A.A."/>
            <person name="LaButti K.M."/>
            <person name="Sun H."/>
            <person name="Clum A."/>
            <person name="Pangilinan J.L."/>
            <person name="Lindquist E.A."/>
            <person name="Lucas S."/>
            <person name="Lapidus A."/>
            <person name="Jin M."/>
            <person name="Gunawan C."/>
            <person name="Balan V."/>
            <person name="Dale B.E."/>
            <person name="Jeffries T.W."/>
            <person name="Zinkel R."/>
            <person name="Barry K.W."/>
            <person name="Grigoriev I.V."/>
            <person name="Gasch A.P."/>
        </authorList>
    </citation>
    <scope>NUCLEOTIDE SEQUENCE [LARGE SCALE GENOMIC DNA]</scope>
    <source>
        <strain evidence="2">ATCC 10573 / BCRC 21748 / CBS 615 / JCM 9827 / NBRC 10315 / NRRL Y-1498 / VKM Y-70</strain>
    </source>
</reference>
<dbReference type="STRING" id="590646.G3B0F2"/>
<dbReference type="RefSeq" id="XP_006685074.1">
    <property type="nucleotide sequence ID" value="XM_006685011.1"/>
</dbReference>
<dbReference type="eggNOG" id="ENOG502S1P2">
    <property type="taxonomic scope" value="Eukaryota"/>
</dbReference>
<dbReference type="AlphaFoldDB" id="G3B0F2"/>
<dbReference type="PANTHER" id="PTHR12652">
    <property type="entry name" value="PEROXISOMAL BIOGENESIS FACTOR 11"/>
    <property type="match status" value="1"/>
</dbReference>
<name>G3B0F2_CANTC</name>
<accession>G3B0F2</accession>
<evidence type="ECO:0000313" key="1">
    <source>
        <dbReference type="EMBL" id="EGV65388.1"/>
    </source>
</evidence>
<dbReference type="Proteomes" id="UP000000707">
    <property type="component" value="Unassembled WGS sequence"/>
</dbReference>
<dbReference type="GeneID" id="18250675"/>
<evidence type="ECO:0000313" key="2">
    <source>
        <dbReference type="Proteomes" id="UP000000707"/>
    </source>
</evidence>
<dbReference type="EMBL" id="GL996514">
    <property type="protein sequence ID" value="EGV65388.1"/>
    <property type="molecule type" value="Genomic_DNA"/>
</dbReference>
<dbReference type="KEGG" id="cten:18250675"/>
<sequence length="293" mass="33684">MSMAIAPVPTKGNGIPLGMLLSLNRALKKTILSPKFYQELNDKVLTKASTIDSVLYFTCYFALLVSSILNNKTSIRRSLQDQRLKLVKLVETRFGVSLASSPNKWLNRLAVEHQLVEKPSTLGKILKNINTYVADVRIFNRLGDCIKYVPWIAGEFNAFLLPSSDTPKFTRFINLLQSLNCFVLELLENAGWLTEHDWVATGDNNWWCIFTYIWCCRVWGVYILVEIMELLRRTPVKDWNRSWKISMFKQVIQMPLVLHWSLYDGCLTPFWVGVCGCGASWWGFRDVMASLQL</sequence>